<dbReference type="GO" id="GO:0005886">
    <property type="term" value="C:plasma membrane"/>
    <property type="evidence" value="ECO:0007669"/>
    <property type="project" value="TreeGrafter"/>
</dbReference>
<dbReference type="Pfam" id="PF06974">
    <property type="entry name" value="WS_DGAT_C"/>
    <property type="match status" value="1"/>
</dbReference>
<dbReference type="EMBL" id="CAJVCH010050104">
    <property type="protein sequence ID" value="CAG7717992.1"/>
    <property type="molecule type" value="Genomic_DNA"/>
</dbReference>
<dbReference type="GO" id="GO:0008374">
    <property type="term" value="F:O-acyltransferase activity"/>
    <property type="evidence" value="ECO:0007669"/>
    <property type="project" value="InterPro"/>
</dbReference>
<accession>A0A8J2NTQ7</accession>
<evidence type="ECO:0000313" key="2">
    <source>
        <dbReference type="EMBL" id="CAG7717992.1"/>
    </source>
</evidence>
<dbReference type="GO" id="GO:0019432">
    <property type="term" value="P:triglyceride biosynthetic process"/>
    <property type="evidence" value="ECO:0007669"/>
    <property type="project" value="TreeGrafter"/>
</dbReference>
<dbReference type="InterPro" id="IPR045034">
    <property type="entry name" value="O-acyltransferase_WSD1-like"/>
</dbReference>
<reference evidence="2" key="1">
    <citation type="submission" date="2021-06" db="EMBL/GenBank/DDBJ databases">
        <authorList>
            <person name="Hodson N. C."/>
            <person name="Mongue J. A."/>
            <person name="Jaron S. K."/>
        </authorList>
    </citation>
    <scope>NUCLEOTIDE SEQUENCE</scope>
</reference>
<dbReference type="OrthoDB" id="619536at2759"/>
<protein>
    <recommendedName>
        <fullName evidence="1">O-acyltransferase WSD1 C-terminal domain-containing protein</fullName>
    </recommendedName>
</protein>
<evidence type="ECO:0000313" key="3">
    <source>
        <dbReference type="Proteomes" id="UP000708208"/>
    </source>
</evidence>
<sequence length="429" mass="48847">MFTKRTRCPIYVSHVVDNHLHVEALRQFFMESAVLRRFPNGKLQSPELQQTITSWFGYLFWQWDKNFKIENHIKFYTGPGKTDYVTDEEIPEIMKELSLRPFPAGQSPWEIWMWENARLARDPQQKPKTICVFRCHHSLADGYGILRLLVEDIAKQRLTLPFSLDRGHSSAFKKIWTFSKMLLKAPFELIDMSISSWDFNEWHIPEQKLTARLNTALTTAMPIEEIKEIKKMYGVSFNVVLQAAFTGGVRNFMLEKNIEVPEAIHCVVPLPVPGHPGKLRNHMTAILNTLPVGIEDPRERIRDIQKSFRSLQSSSVPYATFYLLPFIGALPAWVVKILATNLIATCLMTNFPAPGNQLDVLGQDIDDIVFGGGLLVGNLGIGLSSLSYNGNIRLGAGIDEAIFPDPEDVHNLVRKIEEELDVMRGMEVI</sequence>
<dbReference type="PANTHER" id="PTHR31650">
    <property type="entry name" value="O-ACYLTRANSFERASE (WSD1-LIKE) FAMILY PROTEIN"/>
    <property type="match status" value="1"/>
</dbReference>
<organism evidence="2 3">
    <name type="scientific">Allacma fusca</name>
    <dbReference type="NCBI Taxonomy" id="39272"/>
    <lineage>
        <taxon>Eukaryota</taxon>
        <taxon>Metazoa</taxon>
        <taxon>Ecdysozoa</taxon>
        <taxon>Arthropoda</taxon>
        <taxon>Hexapoda</taxon>
        <taxon>Collembola</taxon>
        <taxon>Symphypleona</taxon>
        <taxon>Sminthuridae</taxon>
        <taxon>Allacma</taxon>
    </lineage>
</organism>
<evidence type="ECO:0000259" key="1">
    <source>
        <dbReference type="Pfam" id="PF06974"/>
    </source>
</evidence>
<comment type="caution">
    <text evidence="2">The sequence shown here is derived from an EMBL/GenBank/DDBJ whole genome shotgun (WGS) entry which is preliminary data.</text>
</comment>
<proteinExistence type="predicted"/>
<dbReference type="PANTHER" id="PTHR31650:SF1">
    <property type="entry name" value="WAX ESTER SYNTHASE_DIACYLGLYCEROL ACYLTRANSFERASE 4-RELATED"/>
    <property type="match status" value="1"/>
</dbReference>
<dbReference type="AlphaFoldDB" id="A0A8J2NTQ7"/>
<keyword evidence="3" id="KW-1185">Reference proteome</keyword>
<feature type="domain" description="O-acyltransferase WSD1 C-terminal" evidence="1">
    <location>
        <begin position="281"/>
        <end position="423"/>
    </location>
</feature>
<name>A0A8J2NTQ7_9HEXA</name>
<dbReference type="Proteomes" id="UP000708208">
    <property type="component" value="Unassembled WGS sequence"/>
</dbReference>
<dbReference type="InterPro" id="IPR009721">
    <property type="entry name" value="O-acyltransferase_WSD1_C"/>
</dbReference>
<gene>
    <name evidence="2" type="ORF">AFUS01_LOCUS7416</name>
</gene>